<sequence>MSRETAPILGPTCMICLRPEGDHPARIAHNTCLVTFDAARSTYAQGEDRARLALWPAEAWEAYRRLHRLTADRYQAAPSPEVAAWVQRLRDELARAGTGSLYQHPVGLW</sequence>
<dbReference type="Proteomes" id="UP000564629">
    <property type="component" value="Unassembled WGS sequence"/>
</dbReference>
<name>A0A511FFW0_9CELL</name>
<evidence type="ECO:0000313" key="2">
    <source>
        <dbReference type="EMBL" id="MBB5474848.1"/>
    </source>
</evidence>
<reference evidence="2 4" key="2">
    <citation type="submission" date="2020-08" db="EMBL/GenBank/DDBJ databases">
        <title>Sequencing the genomes of 1000 actinobacteria strains.</title>
        <authorList>
            <person name="Klenk H.-P."/>
        </authorList>
    </citation>
    <scope>NUCLEOTIDE SEQUENCE [LARGE SCALE GENOMIC DNA]</scope>
    <source>
        <strain evidence="2 4">DSM 9581</strain>
    </source>
</reference>
<organism evidence="1 3">
    <name type="scientific">Cellulomonas hominis</name>
    <dbReference type="NCBI Taxonomy" id="156981"/>
    <lineage>
        <taxon>Bacteria</taxon>
        <taxon>Bacillati</taxon>
        <taxon>Actinomycetota</taxon>
        <taxon>Actinomycetes</taxon>
        <taxon>Micrococcales</taxon>
        <taxon>Cellulomonadaceae</taxon>
        <taxon>Cellulomonas</taxon>
    </lineage>
</organism>
<reference evidence="1 3" key="1">
    <citation type="submission" date="2019-07" db="EMBL/GenBank/DDBJ databases">
        <title>Whole genome shotgun sequence of Cellulomonas hominis NBRC 16055.</title>
        <authorList>
            <person name="Hosoyama A."/>
            <person name="Uohara A."/>
            <person name="Ohji S."/>
            <person name="Ichikawa N."/>
        </authorList>
    </citation>
    <scope>NUCLEOTIDE SEQUENCE [LARGE SCALE GENOMIC DNA]</scope>
    <source>
        <strain evidence="1 3">NBRC 16055</strain>
    </source>
</reference>
<keyword evidence="3" id="KW-1185">Reference proteome</keyword>
<dbReference type="OrthoDB" id="9884806at2"/>
<proteinExistence type="predicted"/>
<protein>
    <submittedName>
        <fullName evidence="1">Uncharacterized protein</fullName>
    </submittedName>
</protein>
<evidence type="ECO:0000313" key="1">
    <source>
        <dbReference type="EMBL" id="GEL48072.1"/>
    </source>
</evidence>
<dbReference type="Proteomes" id="UP000321723">
    <property type="component" value="Unassembled WGS sequence"/>
</dbReference>
<dbReference type="AlphaFoldDB" id="A0A511FFW0"/>
<accession>A0A511FFW0</accession>
<comment type="caution">
    <text evidence="1">The sequence shown here is derived from an EMBL/GenBank/DDBJ whole genome shotgun (WGS) entry which is preliminary data.</text>
</comment>
<gene>
    <name evidence="1" type="ORF">CHO01_31880</name>
    <name evidence="2" type="ORF">HNR08_003584</name>
</gene>
<evidence type="ECO:0000313" key="3">
    <source>
        <dbReference type="Proteomes" id="UP000321723"/>
    </source>
</evidence>
<dbReference type="RefSeq" id="WP_146839765.1">
    <property type="nucleotide sequence ID" value="NZ_BJVQ01000060.1"/>
</dbReference>
<evidence type="ECO:0000313" key="4">
    <source>
        <dbReference type="Proteomes" id="UP000564629"/>
    </source>
</evidence>
<dbReference type="EMBL" id="JACHDN010000001">
    <property type="protein sequence ID" value="MBB5474848.1"/>
    <property type="molecule type" value="Genomic_DNA"/>
</dbReference>
<dbReference type="EMBL" id="BJVQ01000060">
    <property type="protein sequence ID" value="GEL48072.1"/>
    <property type="molecule type" value="Genomic_DNA"/>
</dbReference>